<protein>
    <submittedName>
        <fullName evidence="2">Uncharacterized protein</fullName>
    </submittedName>
</protein>
<organism evidence="2 3">
    <name type="scientific">Streptomyces afghaniensis 772</name>
    <dbReference type="NCBI Taxonomy" id="1283301"/>
    <lineage>
        <taxon>Bacteria</taxon>
        <taxon>Bacillati</taxon>
        <taxon>Actinomycetota</taxon>
        <taxon>Actinomycetes</taxon>
        <taxon>Kitasatosporales</taxon>
        <taxon>Streptomycetaceae</taxon>
        <taxon>Streptomyces</taxon>
    </lineage>
</organism>
<dbReference type="EMBL" id="AOPY01001478">
    <property type="protein sequence ID" value="EPJ37945.1"/>
    <property type="molecule type" value="Genomic_DNA"/>
</dbReference>
<evidence type="ECO:0000313" key="3">
    <source>
        <dbReference type="Proteomes" id="UP000015001"/>
    </source>
</evidence>
<feature type="region of interest" description="Disordered" evidence="1">
    <location>
        <begin position="1"/>
        <end position="44"/>
    </location>
</feature>
<accession>S4MQS7</accession>
<proteinExistence type="predicted"/>
<dbReference type="Proteomes" id="UP000015001">
    <property type="component" value="Unassembled WGS sequence"/>
</dbReference>
<keyword evidence="3" id="KW-1185">Reference proteome</keyword>
<comment type="caution">
    <text evidence="2">The sequence shown here is derived from an EMBL/GenBank/DDBJ whole genome shotgun (WGS) entry which is preliminary data.</text>
</comment>
<name>S4MQS7_9ACTN</name>
<dbReference type="AlphaFoldDB" id="S4MQS7"/>
<sequence length="44" mass="5096">MVDSAHLRRLLRRSRGIGGQRPSQARRRRVPTLPSDIPAGRYER</sequence>
<reference evidence="2 3" key="1">
    <citation type="submission" date="2013-02" db="EMBL/GenBank/DDBJ databases">
        <title>Draft Genome Sequence of Streptomyces afghaniensis, Which Produces Compounds of the Julimycin B-Complex.</title>
        <authorList>
            <person name="Gruening B.A."/>
            <person name="Praeg A."/>
            <person name="Erxleben A."/>
            <person name="Guenther S."/>
            <person name="Fiedler H.-P."/>
            <person name="Goodfellow M."/>
            <person name="Mueller M."/>
        </authorList>
    </citation>
    <scope>NUCLEOTIDE SEQUENCE [LARGE SCALE GENOMIC DNA]</scope>
    <source>
        <strain evidence="2 3">772</strain>
    </source>
</reference>
<gene>
    <name evidence="2" type="ORF">STAFG_4956</name>
</gene>
<evidence type="ECO:0000256" key="1">
    <source>
        <dbReference type="SAM" id="MobiDB-lite"/>
    </source>
</evidence>
<dbReference type="HOGENOM" id="CLU_3222398_0_0_11"/>
<evidence type="ECO:0000313" key="2">
    <source>
        <dbReference type="EMBL" id="EPJ37945.1"/>
    </source>
</evidence>